<comment type="caution">
    <text evidence="7">The sequence shown here is derived from an EMBL/GenBank/DDBJ whole genome shotgun (WGS) entry which is preliminary data.</text>
</comment>
<keyword evidence="1" id="KW-0479">Metal-binding</keyword>
<dbReference type="Proteomes" id="UP000228809">
    <property type="component" value="Unassembled WGS sequence"/>
</dbReference>
<dbReference type="PANTHER" id="PTHR33823">
    <property type="entry name" value="RNA POLYMERASE-BINDING TRANSCRIPTION FACTOR DKSA-RELATED"/>
    <property type="match status" value="1"/>
</dbReference>
<dbReference type="PANTHER" id="PTHR33823:SF4">
    <property type="entry name" value="GENERAL STRESS PROTEIN 16O"/>
    <property type="match status" value="1"/>
</dbReference>
<organism evidence="7 8">
    <name type="scientific">Candidatus Kaiserbacteria bacterium CG10_big_fil_rev_8_21_14_0_10_49_17</name>
    <dbReference type="NCBI Taxonomy" id="1974609"/>
    <lineage>
        <taxon>Bacteria</taxon>
        <taxon>Candidatus Kaiseribacteriota</taxon>
    </lineage>
</organism>
<proteinExistence type="predicted"/>
<dbReference type="InterPro" id="IPR000962">
    <property type="entry name" value="Znf_DskA_TraR"/>
</dbReference>
<dbReference type="Pfam" id="PF01258">
    <property type="entry name" value="zf-dskA_traR"/>
    <property type="match status" value="1"/>
</dbReference>
<evidence type="ECO:0000256" key="2">
    <source>
        <dbReference type="ARBA" id="ARBA00022771"/>
    </source>
</evidence>
<keyword evidence="3" id="KW-0862">Zinc</keyword>
<sequence>MEIDTKHFKEKLEAELKAVEEELTHVGHINPTNPADWEPTPTQMDINQADANERSDAVEEYETNSGVLKELEIRFNNIKLALQKIEDGTYGICEISGEPIEADRLEANPAARTNKANMEKEDTLS</sequence>
<evidence type="ECO:0000256" key="5">
    <source>
        <dbReference type="SAM" id="MobiDB-lite"/>
    </source>
</evidence>
<keyword evidence="2" id="KW-0863">Zinc-finger</keyword>
<evidence type="ECO:0000256" key="4">
    <source>
        <dbReference type="PROSITE-ProRule" id="PRU00510"/>
    </source>
</evidence>
<evidence type="ECO:0000313" key="7">
    <source>
        <dbReference type="EMBL" id="PIT91125.1"/>
    </source>
</evidence>
<evidence type="ECO:0000313" key="8">
    <source>
        <dbReference type="Proteomes" id="UP000228809"/>
    </source>
</evidence>
<evidence type="ECO:0000259" key="6">
    <source>
        <dbReference type="Pfam" id="PF01258"/>
    </source>
</evidence>
<accession>A0A2M6WEF4</accession>
<reference evidence="8" key="1">
    <citation type="submission" date="2017-09" db="EMBL/GenBank/DDBJ databases">
        <title>Depth-based differentiation of microbial function through sediment-hosted aquifers and enrichment of novel symbionts in the deep terrestrial subsurface.</title>
        <authorList>
            <person name="Probst A.J."/>
            <person name="Ladd B."/>
            <person name="Jarett J.K."/>
            <person name="Geller-Mcgrath D.E."/>
            <person name="Sieber C.M.K."/>
            <person name="Emerson J.B."/>
            <person name="Anantharaman K."/>
            <person name="Thomas B.C."/>
            <person name="Malmstrom R."/>
            <person name="Stieglmeier M."/>
            <person name="Klingl A."/>
            <person name="Woyke T."/>
            <person name="Ryan C.M."/>
            <person name="Banfield J.F."/>
        </authorList>
    </citation>
    <scope>NUCLEOTIDE SEQUENCE [LARGE SCALE GENOMIC DNA]</scope>
</reference>
<dbReference type="Gene3D" id="1.20.120.910">
    <property type="entry name" value="DksA, coiled-coil domain"/>
    <property type="match status" value="1"/>
</dbReference>
<dbReference type="PROSITE" id="PS51128">
    <property type="entry name" value="ZF_DKSA_2"/>
    <property type="match status" value="1"/>
</dbReference>
<evidence type="ECO:0000256" key="3">
    <source>
        <dbReference type="ARBA" id="ARBA00022833"/>
    </source>
</evidence>
<dbReference type="AlphaFoldDB" id="A0A2M6WEF4"/>
<comment type="caution">
    <text evidence="4">Lacks conserved residue(s) required for the propagation of feature annotation.</text>
</comment>
<dbReference type="InterPro" id="IPR037187">
    <property type="entry name" value="DnaK_N"/>
</dbReference>
<evidence type="ECO:0000256" key="1">
    <source>
        <dbReference type="ARBA" id="ARBA00022723"/>
    </source>
</evidence>
<protein>
    <recommendedName>
        <fullName evidence="6">Zinc finger DksA/TraR C4-type domain-containing protein</fullName>
    </recommendedName>
</protein>
<dbReference type="GO" id="GO:0008270">
    <property type="term" value="F:zinc ion binding"/>
    <property type="evidence" value="ECO:0007669"/>
    <property type="project" value="UniProtKB-KW"/>
</dbReference>
<name>A0A2M6WEF4_9BACT</name>
<gene>
    <name evidence="7" type="ORF">COU17_02075</name>
</gene>
<feature type="region of interest" description="Disordered" evidence="5">
    <location>
        <begin position="98"/>
        <end position="125"/>
    </location>
</feature>
<dbReference type="EMBL" id="PFBJ01000010">
    <property type="protein sequence ID" value="PIT91125.1"/>
    <property type="molecule type" value="Genomic_DNA"/>
</dbReference>
<dbReference type="SUPFAM" id="SSF109635">
    <property type="entry name" value="DnaK suppressor protein DksA, alpha-hairpin domain"/>
    <property type="match status" value="1"/>
</dbReference>
<feature type="domain" description="Zinc finger DksA/TraR C4-type" evidence="6">
    <location>
        <begin position="88"/>
        <end position="112"/>
    </location>
</feature>